<feature type="domain" description="Anti-sigma factor NepR" evidence="2">
    <location>
        <begin position="7"/>
        <end position="40"/>
    </location>
</feature>
<dbReference type="Proteomes" id="UP000008207">
    <property type="component" value="Chromosome"/>
</dbReference>
<dbReference type="HOGENOM" id="CLU_2826196_0_0_5"/>
<dbReference type="STRING" id="460265.Mnod_5580"/>
<gene>
    <name evidence="3" type="ordered locus">Mnod_5580</name>
</gene>
<keyword evidence="4" id="KW-1185">Reference proteome</keyword>
<dbReference type="EMBL" id="CP001349">
    <property type="protein sequence ID" value="ACL60422.1"/>
    <property type="molecule type" value="Genomic_DNA"/>
</dbReference>
<dbReference type="AlphaFoldDB" id="B8IPA4"/>
<proteinExistence type="predicted"/>
<dbReference type="OrthoDB" id="8002746at2"/>
<evidence type="ECO:0000313" key="4">
    <source>
        <dbReference type="Proteomes" id="UP000008207"/>
    </source>
</evidence>
<dbReference type="InterPro" id="IPR041649">
    <property type="entry name" value="NepR"/>
</dbReference>
<evidence type="ECO:0000313" key="3">
    <source>
        <dbReference type="EMBL" id="ACL60422.1"/>
    </source>
</evidence>
<protein>
    <recommendedName>
        <fullName evidence="2">Anti-sigma factor NepR domain-containing protein</fullName>
    </recommendedName>
</protein>
<dbReference type="KEGG" id="mno:Mnod_5580"/>
<dbReference type="RefSeq" id="WP_015932027.1">
    <property type="nucleotide sequence ID" value="NC_011894.1"/>
</dbReference>
<evidence type="ECO:0000259" key="2">
    <source>
        <dbReference type="Pfam" id="PF18557"/>
    </source>
</evidence>
<organism evidence="3 4">
    <name type="scientific">Methylobacterium nodulans (strain LMG 21967 / CNCM I-2342 / ORS 2060)</name>
    <dbReference type="NCBI Taxonomy" id="460265"/>
    <lineage>
        <taxon>Bacteria</taxon>
        <taxon>Pseudomonadati</taxon>
        <taxon>Pseudomonadota</taxon>
        <taxon>Alphaproteobacteria</taxon>
        <taxon>Hyphomicrobiales</taxon>
        <taxon>Methylobacteriaceae</taxon>
        <taxon>Methylobacterium</taxon>
    </lineage>
</organism>
<evidence type="ECO:0000256" key="1">
    <source>
        <dbReference type="SAM" id="MobiDB-lite"/>
    </source>
</evidence>
<feature type="compositionally biased region" description="Basic and acidic residues" evidence="1">
    <location>
        <begin position="52"/>
        <end position="66"/>
    </location>
</feature>
<sequence length="66" mass="6937">MINAVSRDELGRALRRVYADQLTAPAPERFTALLAALERGSTGAEAAPGRDGGPEPARDGTEEASR</sequence>
<reference evidence="3 4" key="1">
    <citation type="submission" date="2009-01" db="EMBL/GenBank/DDBJ databases">
        <title>Complete sequence of chromosome of Methylobacterium nodulans ORS 2060.</title>
        <authorList>
            <consortium name="US DOE Joint Genome Institute"/>
            <person name="Lucas S."/>
            <person name="Copeland A."/>
            <person name="Lapidus A."/>
            <person name="Glavina del Rio T."/>
            <person name="Dalin E."/>
            <person name="Tice H."/>
            <person name="Bruce D."/>
            <person name="Goodwin L."/>
            <person name="Pitluck S."/>
            <person name="Sims D."/>
            <person name="Brettin T."/>
            <person name="Detter J.C."/>
            <person name="Han C."/>
            <person name="Larimer F."/>
            <person name="Land M."/>
            <person name="Hauser L."/>
            <person name="Kyrpides N."/>
            <person name="Ivanova N."/>
            <person name="Marx C.J."/>
            <person name="Richardson P."/>
        </authorList>
    </citation>
    <scope>NUCLEOTIDE SEQUENCE [LARGE SCALE GENOMIC DNA]</scope>
    <source>
        <strain evidence="4">LMG 21967 / CNCM I-2342 / ORS 2060</strain>
    </source>
</reference>
<name>B8IPA4_METNO</name>
<accession>B8IPA4</accession>
<feature type="region of interest" description="Disordered" evidence="1">
    <location>
        <begin position="40"/>
        <end position="66"/>
    </location>
</feature>
<dbReference type="Pfam" id="PF18557">
    <property type="entry name" value="NepR"/>
    <property type="match status" value="1"/>
</dbReference>